<keyword evidence="3" id="KW-1185">Reference proteome</keyword>
<dbReference type="KEGG" id="nhu:H0264_29005"/>
<gene>
    <name evidence="2" type="ORF">H0264_29005</name>
</gene>
<dbReference type="Proteomes" id="UP000515512">
    <property type="component" value="Chromosome"/>
</dbReference>
<evidence type="ECO:0000256" key="1">
    <source>
        <dbReference type="SAM" id="SignalP"/>
    </source>
</evidence>
<feature type="chain" id="PRO_5028173997" description="Galactose oxidase" evidence="1">
    <location>
        <begin position="27"/>
        <end position="369"/>
    </location>
</feature>
<reference evidence="2 3" key="1">
    <citation type="submission" date="2020-07" db="EMBL/GenBank/DDBJ databases">
        <authorList>
            <person name="Zhuang K."/>
            <person name="Ran Y."/>
        </authorList>
    </citation>
    <scope>NUCLEOTIDE SEQUENCE [LARGE SCALE GENOMIC DNA]</scope>
    <source>
        <strain evidence="2 3">WCH-YHL-001</strain>
    </source>
</reference>
<name>A0A7D6ZUV2_9NOCA</name>
<dbReference type="EMBL" id="CP059399">
    <property type="protein sequence ID" value="QLY29289.1"/>
    <property type="molecule type" value="Genomic_DNA"/>
</dbReference>
<dbReference type="RefSeq" id="WP_181580493.1">
    <property type="nucleotide sequence ID" value="NZ_CP059399.1"/>
</dbReference>
<evidence type="ECO:0000313" key="2">
    <source>
        <dbReference type="EMBL" id="QLY29289.1"/>
    </source>
</evidence>
<protein>
    <recommendedName>
        <fullName evidence="4">Galactose oxidase</fullName>
    </recommendedName>
</protein>
<feature type="signal peptide" evidence="1">
    <location>
        <begin position="1"/>
        <end position="26"/>
    </location>
</feature>
<dbReference type="AlphaFoldDB" id="A0A7D6ZUV2"/>
<dbReference type="SUPFAM" id="SSF110296">
    <property type="entry name" value="Oligoxyloglucan reducing end-specific cellobiohydrolase"/>
    <property type="match status" value="1"/>
</dbReference>
<sequence>MGWLRVVMAAGLIALAACGGNSPVDADFGGWEPVGPPAAGARVLAVTAAGDELLALGSVPGPEGRSPAAWTTGDGRRWEAVTVTPRSGYGVVAELISGGVGERVVVLGQAFGGAHFNPRMTVWAGDRSALEEFPQSFEQFGGPRAIGVGGAAAFGGTGLLVGAWDGSGGRYGVAVWTSKDGANWVRQADDPALSAGPGEVTGAGGVAAGPGGFVVAGNSIRGVDYQPLEWVSSDGYSWQRIPLSGSGVADRVACAATEQADPCVVVGRTVGVRPQLLCWPTASVYRTGPGGGTLDVDQALLRADELLMSIRVDGAARLLTAGRDCTGMREVPLPVRAPRAFVGNLPGGLLLATTDPDGDSRIWLRAMAG</sequence>
<evidence type="ECO:0008006" key="4">
    <source>
        <dbReference type="Google" id="ProtNLM"/>
    </source>
</evidence>
<dbReference type="PROSITE" id="PS51257">
    <property type="entry name" value="PROKAR_LIPOPROTEIN"/>
    <property type="match status" value="1"/>
</dbReference>
<evidence type="ECO:0000313" key="3">
    <source>
        <dbReference type="Proteomes" id="UP000515512"/>
    </source>
</evidence>
<accession>A0A7D6ZUV2</accession>
<keyword evidence="1" id="KW-0732">Signal</keyword>
<proteinExistence type="predicted"/>
<organism evidence="2 3">
    <name type="scientific">Nocardia huaxiensis</name>
    <dbReference type="NCBI Taxonomy" id="2755382"/>
    <lineage>
        <taxon>Bacteria</taxon>
        <taxon>Bacillati</taxon>
        <taxon>Actinomycetota</taxon>
        <taxon>Actinomycetes</taxon>
        <taxon>Mycobacteriales</taxon>
        <taxon>Nocardiaceae</taxon>
        <taxon>Nocardia</taxon>
    </lineage>
</organism>